<feature type="signal peptide" evidence="1">
    <location>
        <begin position="1"/>
        <end position="17"/>
    </location>
</feature>
<evidence type="ECO:0000256" key="1">
    <source>
        <dbReference type="SAM" id="SignalP"/>
    </source>
</evidence>
<reference evidence="2 3" key="1">
    <citation type="submission" date="2024-01" db="EMBL/GenBank/DDBJ databases">
        <title>The genomes of 5 underutilized Papilionoideae crops provide insights into root nodulation and disease resistanc.</title>
        <authorList>
            <person name="Yuan L."/>
        </authorList>
    </citation>
    <scope>NUCLEOTIDE SEQUENCE [LARGE SCALE GENOMIC DNA]</scope>
    <source>
        <strain evidence="2">ZHUSHIDOU_FW_LH</strain>
        <tissue evidence="2">Leaf</tissue>
    </source>
</reference>
<dbReference type="Proteomes" id="UP001372338">
    <property type="component" value="Unassembled WGS sequence"/>
</dbReference>
<dbReference type="AlphaFoldDB" id="A0AAN9IK13"/>
<sequence>MLMKLFISTMAPCTVSCNVIMCNSVACGGLLAFPSHAVDTHLCTEFFRRTLPCGVVLCPSHIMNMFCILTVNYVLDVVGMMTDLSSQREYLRDGNVTRMIVLELTDPAIPVSHAAPVIDLIVDHSPELPEDIAFSASVIVSPASVESVTSASVVAKCFT</sequence>
<comment type="caution">
    <text evidence="2">The sequence shown here is derived from an EMBL/GenBank/DDBJ whole genome shotgun (WGS) entry which is preliminary data.</text>
</comment>
<evidence type="ECO:0000313" key="2">
    <source>
        <dbReference type="EMBL" id="KAK7282187.1"/>
    </source>
</evidence>
<protein>
    <submittedName>
        <fullName evidence="2">Uncharacterized protein</fullName>
    </submittedName>
</protein>
<evidence type="ECO:0000313" key="3">
    <source>
        <dbReference type="Proteomes" id="UP001372338"/>
    </source>
</evidence>
<gene>
    <name evidence="2" type="ORF">RIF29_10784</name>
</gene>
<accession>A0AAN9IK13</accession>
<keyword evidence="1" id="KW-0732">Signal</keyword>
<proteinExistence type="predicted"/>
<keyword evidence="3" id="KW-1185">Reference proteome</keyword>
<feature type="chain" id="PRO_5042995053" evidence="1">
    <location>
        <begin position="18"/>
        <end position="159"/>
    </location>
</feature>
<organism evidence="2 3">
    <name type="scientific">Crotalaria pallida</name>
    <name type="common">Smooth rattlebox</name>
    <name type="synonym">Crotalaria striata</name>
    <dbReference type="NCBI Taxonomy" id="3830"/>
    <lineage>
        <taxon>Eukaryota</taxon>
        <taxon>Viridiplantae</taxon>
        <taxon>Streptophyta</taxon>
        <taxon>Embryophyta</taxon>
        <taxon>Tracheophyta</taxon>
        <taxon>Spermatophyta</taxon>
        <taxon>Magnoliopsida</taxon>
        <taxon>eudicotyledons</taxon>
        <taxon>Gunneridae</taxon>
        <taxon>Pentapetalae</taxon>
        <taxon>rosids</taxon>
        <taxon>fabids</taxon>
        <taxon>Fabales</taxon>
        <taxon>Fabaceae</taxon>
        <taxon>Papilionoideae</taxon>
        <taxon>50 kb inversion clade</taxon>
        <taxon>genistoids sensu lato</taxon>
        <taxon>core genistoids</taxon>
        <taxon>Crotalarieae</taxon>
        <taxon>Crotalaria</taxon>
    </lineage>
</organism>
<name>A0AAN9IK13_CROPI</name>
<dbReference type="EMBL" id="JAYWIO010000002">
    <property type="protein sequence ID" value="KAK7282187.1"/>
    <property type="molecule type" value="Genomic_DNA"/>
</dbReference>